<protein>
    <recommendedName>
        <fullName evidence="1">CRAL-TRIO domain-containing protein</fullName>
    </recommendedName>
</protein>
<accession>A0A430QEM2</accession>
<dbReference type="GO" id="GO:1902936">
    <property type="term" value="F:phosphatidylinositol bisphosphate binding"/>
    <property type="evidence" value="ECO:0007669"/>
    <property type="project" value="TreeGrafter"/>
</dbReference>
<evidence type="ECO:0000313" key="3">
    <source>
        <dbReference type="Proteomes" id="UP000290809"/>
    </source>
</evidence>
<dbReference type="PANTHER" id="PTHR10174">
    <property type="entry name" value="ALPHA-TOCOPHEROL TRANSFER PROTEIN-RELATED"/>
    <property type="match status" value="1"/>
</dbReference>
<evidence type="ECO:0000313" key="2">
    <source>
        <dbReference type="EMBL" id="RTG86168.1"/>
    </source>
</evidence>
<dbReference type="Gene3D" id="1.10.8.20">
    <property type="entry name" value="N-terminal domain of phosphatidylinositol transfer protein sec14p"/>
    <property type="match status" value="1"/>
</dbReference>
<dbReference type="PANTHER" id="PTHR10174:SF208">
    <property type="entry name" value="CRAL-TRIO DOMAIN-CONTAINING PROTEIN DDB_G0278031"/>
    <property type="match status" value="1"/>
</dbReference>
<reference evidence="2 3" key="1">
    <citation type="journal article" date="2019" name="PLoS Pathog.">
        <title>Genome sequence of the bovine parasite Schistosoma bovis Tanzania.</title>
        <authorList>
            <person name="Oey H."/>
            <person name="Zakrzewski M."/>
            <person name="Gobert G."/>
            <person name="Gravermann K."/>
            <person name="Stoye J."/>
            <person name="Jones M."/>
            <person name="Mcmanus D."/>
            <person name="Krause L."/>
        </authorList>
    </citation>
    <scope>NUCLEOTIDE SEQUENCE [LARGE SCALE GENOMIC DNA]</scope>
    <source>
        <strain evidence="2 3">TAN1997</strain>
    </source>
</reference>
<dbReference type="Pfam" id="PF00650">
    <property type="entry name" value="CRAL_TRIO"/>
    <property type="match status" value="1"/>
</dbReference>
<dbReference type="Gene3D" id="3.40.525.10">
    <property type="entry name" value="CRAL-TRIO lipid binding domain"/>
    <property type="match status" value="1"/>
</dbReference>
<evidence type="ECO:0000259" key="1">
    <source>
        <dbReference type="PROSITE" id="PS50191"/>
    </source>
</evidence>
<feature type="domain" description="CRAL-TRIO" evidence="1">
    <location>
        <begin position="114"/>
        <end position="279"/>
    </location>
</feature>
<sequence length="341" mass="39203">MSVKVSNSLSPFYVELAKKNLSENPAHVQAHLTAFKRWLSSCQHLTIPQDDAFLLGFLRYAHYDHSVAQKRIDNFCSVRCLSKHGITEWYNYPKLTDPIVDVYLDAGFINQYNVYLIRSFQISIFVPLGIVDSGVHMFILRLKAWQSDRLSQTQMRALNNMNFERFIFDEQCQIGGVGIFIDLSGTTAKQVSEWTDPRTAKSSMKLLQEATPGRTKHLIFYKESKAFDIGFKIFEFWLSDKMRQRIIRIKDDTEKAFKKIPGLKQIMPEEYGGCNGPVKDLIALDKKNFKTFYSKACCLSSIKVDESKRPLSAQNYMREYKDIEGTTMGSKGTFISLNPDD</sequence>
<dbReference type="Proteomes" id="UP000290809">
    <property type="component" value="Unassembled WGS sequence"/>
</dbReference>
<name>A0A430QEM2_SCHBO</name>
<organism evidence="2 3">
    <name type="scientific">Schistosoma bovis</name>
    <name type="common">Blood fluke</name>
    <dbReference type="NCBI Taxonomy" id="6184"/>
    <lineage>
        <taxon>Eukaryota</taxon>
        <taxon>Metazoa</taxon>
        <taxon>Spiralia</taxon>
        <taxon>Lophotrochozoa</taxon>
        <taxon>Platyhelminthes</taxon>
        <taxon>Trematoda</taxon>
        <taxon>Digenea</taxon>
        <taxon>Strigeidida</taxon>
        <taxon>Schistosomatoidea</taxon>
        <taxon>Schistosomatidae</taxon>
        <taxon>Schistosoma</taxon>
    </lineage>
</organism>
<comment type="caution">
    <text evidence="2">The sequence shown here is derived from an EMBL/GenBank/DDBJ whole genome shotgun (WGS) entry which is preliminary data.</text>
</comment>
<dbReference type="InterPro" id="IPR036273">
    <property type="entry name" value="CRAL/TRIO_N_dom_sf"/>
</dbReference>
<keyword evidence="3" id="KW-1185">Reference proteome</keyword>
<dbReference type="EMBL" id="QMKO01001848">
    <property type="protein sequence ID" value="RTG86168.1"/>
    <property type="molecule type" value="Genomic_DNA"/>
</dbReference>
<gene>
    <name evidence="2" type="ORF">DC041_0005393</name>
</gene>
<dbReference type="GO" id="GO:0016020">
    <property type="term" value="C:membrane"/>
    <property type="evidence" value="ECO:0007669"/>
    <property type="project" value="TreeGrafter"/>
</dbReference>
<dbReference type="AlphaFoldDB" id="A0A430QEM2"/>
<dbReference type="SUPFAM" id="SSF46938">
    <property type="entry name" value="CRAL/TRIO N-terminal domain"/>
    <property type="match status" value="1"/>
</dbReference>
<dbReference type="SUPFAM" id="SSF52087">
    <property type="entry name" value="CRAL/TRIO domain"/>
    <property type="match status" value="1"/>
</dbReference>
<dbReference type="STRING" id="6184.A0A430QEM2"/>
<proteinExistence type="predicted"/>
<dbReference type="CDD" id="cd00170">
    <property type="entry name" value="SEC14"/>
    <property type="match status" value="1"/>
</dbReference>
<dbReference type="InterPro" id="IPR036865">
    <property type="entry name" value="CRAL-TRIO_dom_sf"/>
</dbReference>
<dbReference type="PROSITE" id="PS50191">
    <property type="entry name" value="CRAL_TRIO"/>
    <property type="match status" value="1"/>
</dbReference>
<dbReference type="InterPro" id="IPR001251">
    <property type="entry name" value="CRAL-TRIO_dom"/>
</dbReference>